<dbReference type="HOGENOM" id="CLU_2615940_0_0_11"/>
<name>D3FA38_CONWI</name>
<dbReference type="AlphaFoldDB" id="D3FA38"/>
<proteinExistence type="predicted"/>
<evidence type="ECO:0000313" key="2">
    <source>
        <dbReference type="Proteomes" id="UP000008229"/>
    </source>
</evidence>
<evidence type="ECO:0000313" key="1">
    <source>
        <dbReference type="EMBL" id="ADB53133.1"/>
    </source>
</evidence>
<protein>
    <submittedName>
        <fullName evidence="1">Uncharacterized protein</fullName>
    </submittedName>
</protein>
<gene>
    <name evidence="1" type="ordered locus">Cwoe_4720</name>
</gene>
<dbReference type="EMBL" id="CP001854">
    <property type="protein sequence ID" value="ADB53133.1"/>
    <property type="molecule type" value="Genomic_DNA"/>
</dbReference>
<dbReference type="KEGG" id="cwo:Cwoe_4720"/>
<keyword evidence="2" id="KW-1185">Reference proteome</keyword>
<sequence length="78" mass="8375">MGMVRRTQRSAAQLATSRVVDAEVDRVIEGDEPRFGNPASFIPSDLLTSEGIAEAHGRGCTVVIVDADENVRVLPVPE</sequence>
<organism evidence="1 2">
    <name type="scientific">Conexibacter woesei (strain DSM 14684 / CCUG 47730 / CIP 108061 / JCM 11494 / NBRC 100937 / ID131577)</name>
    <dbReference type="NCBI Taxonomy" id="469383"/>
    <lineage>
        <taxon>Bacteria</taxon>
        <taxon>Bacillati</taxon>
        <taxon>Actinomycetota</taxon>
        <taxon>Thermoleophilia</taxon>
        <taxon>Solirubrobacterales</taxon>
        <taxon>Conexibacteraceae</taxon>
        <taxon>Conexibacter</taxon>
    </lineage>
</organism>
<reference evidence="2" key="2">
    <citation type="submission" date="2010-01" db="EMBL/GenBank/DDBJ databases">
        <title>The complete genome of Conexibacter woesei DSM 14684.</title>
        <authorList>
            <consortium name="US DOE Joint Genome Institute (JGI-PGF)"/>
            <person name="Lucas S."/>
            <person name="Copeland A."/>
            <person name="Lapidus A."/>
            <person name="Glavina del Rio T."/>
            <person name="Dalin E."/>
            <person name="Tice H."/>
            <person name="Bruce D."/>
            <person name="Goodwin L."/>
            <person name="Pitluck S."/>
            <person name="Kyrpides N."/>
            <person name="Mavromatis K."/>
            <person name="Ivanova N."/>
            <person name="Mikhailova N."/>
            <person name="Chertkov O."/>
            <person name="Brettin T."/>
            <person name="Detter J.C."/>
            <person name="Han C."/>
            <person name="Larimer F."/>
            <person name="Land M."/>
            <person name="Hauser L."/>
            <person name="Markowitz V."/>
            <person name="Cheng J.-F."/>
            <person name="Hugenholtz P."/>
            <person name="Woyke T."/>
            <person name="Wu D."/>
            <person name="Pukall R."/>
            <person name="Steenblock K."/>
            <person name="Schneider S."/>
            <person name="Klenk H.-P."/>
            <person name="Eisen J.A."/>
        </authorList>
    </citation>
    <scope>NUCLEOTIDE SEQUENCE [LARGE SCALE GENOMIC DNA]</scope>
    <source>
        <strain evidence="2">DSM 14684 / CIP 108061 / JCM 11494 / NBRC 100937 / ID131577</strain>
    </source>
</reference>
<accession>D3FA38</accession>
<reference evidence="1 2" key="1">
    <citation type="journal article" date="2010" name="Stand. Genomic Sci.">
        <title>Complete genome sequence of Conexibacter woesei type strain (ID131577).</title>
        <authorList>
            <person name="Pukall R."/>
            <person name="Lapidus A."/>
            <person name="Glavina Del Rio T."/>
            <person name="Copeland A."/>
            <person name="Tice H."/>
            <person name="Cheng J.-F."/>
            <person name="Lucas S."/>
            <person name="Chen F."/>
            <person name="Nolan M."/>
            <person name="Bruce D."/>
            <person name="Goodwin L."/>
            <person name="Pitluck S."/>
            <person name="Mavromatis K."/>
            <person name="Ivanova N."/>
            <person name="Ovchinnikova G."/>
            <person name="Pati A."/>
            <person name="Chen A."/>
            <person name="Palaniappan K."/>
            <person name="Land M."/>
            <person name="Hauser L."/>
            <person name="Chang Y.-J."/>
            <person name="Jeffries C.D."/>
            <person name="Chain P."/>
            <person name="Meincke L."/>
            <person name="Sims D."/>
            <person name="Brettin T."/>
            <person name="Detter J.C."/>
            <person name="Rohde M."/>
            <person name="Goeker M."/>
            <person name="Bristow J."/>
            <person name="Eisen J.A."/>
            <person name="Markowitz V."/>
            <person name="Kyrpides N.C."/>
            <person name="Klenk H.-P."/>
            <person name="Hugenholtz P."/>
        </authorList>
    </citation>
    <scope>NUCLEOTIDE SEQUENCE [LARGE SCALE GENOMIC DNA]</scope>
    <source>
        <strain evidence="2">DSM 14684 / CIP 108061 / JCM 11494 / NBRC 100937 / ID131577</strain>
    </source>
</reference>
<dbReference type="STRING" id="469383.Cwoe_4720"/>
<dbReference type="Proteomes" id="UP000008229">
    <property type="component" value="Chromosome"/>
</dbReference>